<sequence length="125" mass="14441">MKPQSPRSEIARCAAEASPAGWFTAAVLSWHPNSTLDRLRQYDPFSMLIPNWRFFAPNPARYAYHLLYRTLSTSGEQSRWRPASEITVRTRTQAVWFPRRRESKAVFDLCGQFALYVSAMGEWAP</sequence>
<proteinExistence type="predicted"/>
<gene>
    <name evidence="1" type="ORF">WAB15_19665</name>
</gene>
<protein>
    <submittedName>
        <fullName evidence="1">Uncharacterized protein</fullName>
    </submittedName>
</protein>
<evidence type="ECO:0000313" key="2">
    <source>
        <dbReference type="Proteomes" id="UP001626628"/>
    </source>
</evidence>
<accession>A0ABZ2QT05</accession>
<name>A0ABZ2QT05_9ACTN</name>
<keyword evidence="2" id="KW-1185">Reference proteome</keyword>
<evidence type="ECO:0000313" key="1">
    <source>
        <dbReference type="EMBL" id="WXK78037.1"/>
    </source>
</evidence>
<dbReference type="EMBL" id="CP147982">
    <property type="protein sequence ID" value="WXK78037.1"/>
    <property type="molecule type" value="Genomic_DNA"/>
</dbReference>
<organism evidence="1 2">
    <name type="scientific">Streptomyces sirii</name>
    <dbReference type="NCBI Taxonomy" id="3127701"/>
    <lineage>
        <taxon>Bacteria</taxon>
        <taxon>Bacillati</taxon>
        <taxon>Actinomycetota</taxon>
        <taxon>Actinomycetes</taxon>
        <taxon>Kitasatosporales</taxon>
        <taxon>Streptomycetaceae</taxon>
        <taxon>Streptomyces</taxon>
    </lineage>
</organism>
<dbReference type="Proteomes" id="UP001626628">
    <property type="component" value="Chromosome"/>
</dbReference>
<reference evidence="1 2" key="1">
    <citation type="submission" date="2024-03" db="EMBL/GenBank/DDBJ databases">
        <title>The complete genome of Streptomyces sirii sp.nov.</title>
        <authorList>
            <person name="Zakalyukina Y.V."/>
            <person name="Belik A.R."/>
            <person name="Biryukov M.V."/>
            <person name="Baturina O.A."/>
            <person name="Kabilov M.R."/>
        </authorList>
    </citation>
    <scope>NUCLEOTIDE SEQUENCE [LARGE SCALE GENOMIC DNA]</scope>
    <source>
        <strain evidence="1 2">BP-8</strain>
    </source>
</reference>
<dbReference type="RefSeq" id="WP_407287029.1">
    <property type="nucleotide sequence ID" value="NZ_CP147982.1"/>
</dbReference>